<dbReference type="PANTHER" id="PTHR42305:SF1">
    <property type="entry name" value="MEMBRANE PROTEIN RV1733C-RELATED"/>
    <property type="match status" value="1"/>
</dbReference>
<keyword evidence="1" id="KW-1133">Transmembrane helix</keyword>
<keyword evidence="1" id="KW-0812">Transmembrane</keyword>
<keyword evidence="1" id="KW-0472">Membrane</keyword>
<evidence type="ECO:0000313" key="3">
    <source>
        <dbReference type="Proteomes" id="UP000255355"/>
    </source>
</evidence>
<sequence>MSNAHPDHDTGGHLLRAWRAQPWSGSRLMRPTDRLHGLIRILAIVVVLAAVPLCGAAGTARYTAAQEEIRTENAAKVEVTGTITSDPERITTSTVDGVYSDRHEATVQWNREGADGTATVEVSATAAPGDEMAVWLGPDGSSTTPPLPARAAAWRGIGLGLVILIEVWAVTGSLLWSTTWLLRRRHEAGWEREWRQMDRPIGQDH</sequence>
<reference evidence="2 3" key="1">
    <citation type="submission" date="2018-07" db="EMBL/GenBank/DDBJ databases">
        <title>Genomic Encyclopedia of Type Strains, Phase IV (KMG-IV): sequencing the most valuable type-strain genomes for metagenomic binning, comparative biology and taxonomic classification.</title>
        <authorList>
            <person name="Goeker M."/>
        </authorList>
    </citation>
    <scope>NUCLEOTIDE SEQUENCE [LARGE SCALE GENOMIC DNA]</scope>
    <source>
        <strain evidence="2 3">DSM 44952</strain>
    </source>
</reference>
<dbReference type="PANTHER" id="PTHR42305">
    <property type="entry name" value="MEMBRANE PROTEIN RV1733C-RELATED"/>
    <property type="match status" value="1"/>
</dbReference>
<dbReference type="STRING" id="1210089.GCA_001613165_02061"/>
<accession>A0A370HDA2</accession>
<dbReference type="EMBL" id="QQAZ01000001">
    <property type="protein sequence ID" value="RDI55213.1"/>
    <property type="molecule type" value="Genomic_DNA"/>
</dbReference>
<comment type="caution">
    <text evidence="2">The sequence shown here is derived from an EMBL/GenBank/DDBJ whole genome shotgun (WGS) entry which is preliminary data.</text>
</comment>
<dbReference type="InterPro" id="IPR039708">
    <property type="entry name" value="MT1774/Rv1733c-like"/>
</dbReference>
<proteinExistence type="predicted"/>
<dbReference type="RefSeq" id="WP_068017150.1">
    <property type="nucleotide sequence ID" value="NZ_QQAZ01000001.1"/>
</dbReference>
<evidence type="ECO:0000256" key="1">
    <source>
        <dbReference type="SAM" id="Phobius"/>
    </source>
</evidence>
<name>A0A370HDA2_9NOCA</name>
<evidence type="ECO:0000313" key="2">
    <source>
        <dbReference type="EMBL" id="RDI55213.1"/>
    </source>
</evidence>
<dbReference type="Proteomes" id="UP000255355">
    <property type="component" value="Unassembled WGS sequence"/>
</dbReference>
<dbReference type="AlphaFoldDB" id="A0A370HDA2"/>
<keyword evidence="3" id="KW-1185">Reference proteome</keyword>
<protein>
    <submittedName>
        <fullName evidence="2">Uncharacterized protein</fullName>
    </submittedName>
</protein>
<gene>
    <name evidence="2" type="ORF">DFR68_10145</name>
</gene>
<dbReference type="OrthoDB" id="4562520at2"/>
<organism evidence="2 3">
    <name type="scientific">Nocardia mexicana</name>
    <dbReference type="NCBI Taxonomy" id="279262"/>
    <lineage>
        <taxon>Bacteria</taxon>
        <taxon>Bacillati</taxon>
        <taxon>Actinomycetota</taxon>
        <taxon>Actinomycetes</taxon>
        <taxon>Mycobacteriales</taxon>
        <taxon>Nocardiaceae</taxon>
        <taxon>Nocardia</taxon>
    </lineage>
</organism>
<feature type="transmembrane region" description="Helical" evidence="1">
    <location>
        <begin position="37"/>
        <end position="58"/>
    </location>
</feature>
<feature type="transmembrane region" description="Helical" evidence="1">
    <location>
        <begin position="152"/>
        <end position="176"/>
    </location>
</feature>